<dbReference type="EMBL" id="CP018258">
    <property type="protein sequence ID" value="APV44459.1"/>
    <property type="molecule type" value="Genomic_DNA"/>
</dbReference>
<gene>
    <name evidence="1" type="ORF">Dform_01125</name>
</gene>
<dbReference type="RefSeq" id="WP_076004140.1">
    <property type="nucleotide sequence ID" value="NZ_CP018258.1"/>
</dbReference>
<name>A0A1P8F7K2_9CHLR</name>
<dbReference type="KEGG" id="dfo:Dform_01125"/>
<evidence type="ECO:0008006" key="3">
    <source>
        <dbReference type="Google" id="ProtNLM"/>
    </source>
</evidence>
<dbReference type="OrthoDB" id="9986089at2"/>
<dbReference type="Proteomes" id="UP000185934">
    <property type="component" value="Chromosome"/>
</dbReference>
<organism evidence="1 2">
    <name type="scientific">Dehalogenimonas formicexedens</name>
    <dbReference type="NCBI Taxonomy" id="1839801"/>
    <lineage>
        <taxon>Bacteria</taxon>
        <taxon>Bacillati</taxon>
        <taxon>Chloroflexota</taxon>
        <taxon>Dehalococcoidia</taxon>
        <taxon>Dehalococcoidales</taxon>
        <taxon>Dehalococcoidaceae</taxon>
        <taxon>Dehalogenimonas</taxon>
    </lineage>
</organism>
<dbReference type="AlphaFoldDB" id="A0A1P8F7K2"/>
<protein>
    <recommendedName>
        <fullName evidence="3">SprT-like family protein</fullName>
    </recommendedName>
</protein>
<reference evidence="2" key="1">
    <citation type="submission" date="2016-11" db="EMBL/GenBank/DDBJ databases">
        <title>Dehalogenimonas formicexedens sp. nov., a chlorinated alkane respiring bacterium isolated from contaminated groundwater.</title>
        <authorList>
            <person name="Key T.A."/>
            <person name="Bowman K.S."/>
            <person name="Lee I."/>
            <person name="Chun J."/>
            <person name="Albuquerque L."/>
            <person name="da Costa M.S."/>
            <person name="Rainey F.A."/>
            <person name="Moe W.M."/>
        </authorList>
    </citation>
    <scope>NUCLEOTIDE SEQUENCE [LARGE SCALE GENOMIC DNA]</scope>
    <source>
        <strain evidence="2">NSZ-14</strain>
    </source>
</reference>
<keyword evidence="2" id="KW-1185">Reference proteome</keyword>
<accession>A0A1P8F7K2</accession>
<sequence length="122" mass="14231">MPEELDRLFQEVKHSYFPSWDAKEEWKASLFDNEILVGYCDRSKKAILVNTKKWSNCVKRGDHIGLSVLLIHEITHAVVREQRQVDHGDKFKSRLRKVAAEARAKGNIYIADRLIADLSFYE</sequence>
<evidence type="ECO:0000313" key="2">
    <source>
        <dbReference type="Proteomes" id="UP000185934"/>
    </source>
</evidence>
<evidence type="ECO:0000313" key="1">
    <source>
        <dbReference type="EMBL" id="APV44459.1"/>
    </source>
</evidence>
<proteinExistence type="predicted"/>